<dbReference type="RefSeq" id="WP_065991797.1">
    <property type="nucleotide sequence ID" value="NZ_MDEN01000069.1"/>
</dbReference>
<accession>A0A1C2D8B4</accession>
<organism evidence="1 2">
    <name type="scientific">Pseudomonas graminis</name>
    <dbReference type="NCBI Taxonomy" id="158627"/>
    <lineage>
        <taxon>Bacteria</taxon>
        <taxon>Pseudomonadati</taxon>
        <taxon>Pseudomonadota</taxon>
        <taxon>Gammaproteobacteria</taxon>
        <taxon>Pseudomonadales</taxon>
        <taxon>Pseudomonadaceae</taxon>
        <taxon>Pseudomonas</taxon>
    </lineage>
</organism>
<comment type="caution">
    <text evidence="1">The sequence shown here is derived from an EMBL/GenBank/DDBJ whole genome shotgun (WGS) entry which is preliminary data.</text>
</comment>
<sequence>MIGKGIHDMQTIGNYVTRSIAVITMMVAAVSAQAAYPSKIQLNIEMWNQSGTDLALVWASWASANADYTGYGFSADAPTASVSIPLKNPRNDAASFRVSGEGKVCEFRAAHSVTFSWVSITPAPEKSATGTSIGKVPAECIASVIKGTNSMQAYSVRFVMK</sequence>
<gene>
    <name evidence="1" type="ORF">BBI10_22330</name>
</gene>
<dbReference type="OrthoDB" id="6900463at2"/>
<dbReference type="Proteomes" id="UP000095143">
    <property type="component" value="Unassembled WGS sequence"/>
</dbReference>
<name>A0A1C2D8B4_9PSED</name>
<evidence type="ECO:0000313" key="2">
    <source>
        <dbReference type="Proteomes" id="UP000095143"/>
    </source>
</evidence>
<dbReference type="EMBL" id="MDEN01000069">
    <property type="protein sequence ID" value="OCX10958.1"/>
    <property type="molecule type" value="Genomic_DNA"/>
</dbReference>
<protein>
    <submittedName>
        <fullName evidence="1">Uncharacterized protein</fullName>
    </submittedName>
</protein>
<proteinExistence type="predicted"/>
<reference evidence="1 2" key="1">
    <citation type="submission" date="2016-08" db="EMBL/GenBank/DDBJ databases">
        <title>Whole genome sequence of Pseudomonas graminis strain UASWS1507, a potential biological control agent for agriculture.</title>
        <authorList>
            <person name="Crovadore J."/>
            <person name="Calmin G."/>
            <person name="Chablais R."/>
            <person name="Cochard B."/>
            <person name="Lefort F."/>
        </authorList>
    </citation>
    <scope>NUCLEOTIDE SEQUENCE [LARGE SCALE GENOMIC DNA]</scope>
    <source>
        <strain evidence="1 2">UASWS1507</strain>
    </source>
</reference>
<dbReference type="AlphaFoldDB" id="A0A1C2D8B4"/>
<evidence type="ECO:0000313" key="1">
    <source>
        <dbReference type="EMBL" id="OCX10958.1"/>
    </source>
</evidence>